<dbReference type="EMBL" id="BSYO01000012">
    <property type="protein sequence ID" value="GMH12823.1"/>
    <property type="molecule type" value="Genomic_DNA"/>
</dbReference>
<name>A0AAD3XQ23_NEPGR</name>
<keyword evidence="2" id="KW-1185">Reference proteome</keyword>
<accession>A0AAD3XQ23</accession>
<gene>
    <name evidence="1" type="ORF">Nepgr_014664</name>
</gene>
<dbReference type="Proteomes" id="UP001279734">
    <property type="component" value="Unassembled WGS sequence"/>
</dbReference>
<organism evidence="1 2">
    <name type="scientific">Nepenthes gracilis</name>
    <name type="common">Slender pitcher plant</name>
    <dbReference type="NCBI Taxonomy" id="150966"/>
    <lineage>
        <taxon>Eukaryota</taxon>
        <taxon>Viridiplantae</taxon>
        <taxon>Streptophyta</taxon>
        <taxon>Embryophyta</taxon>
        <taxon>Tracheophyta</taxon>
        <taxon>Spermatophyta</taxon>
        <taxon>Magnoliopsida</taxon>
        <taxon>eudicotyledons</taxon>
        <taxon>Gunneridae</taxon>
        <taxon>Pentapetalae</taxon>
        <taxon>Caryophyllales</taxon>
        <taxon>Nepenthaceae</taxon>
        <taxon>Nepenthes</taxon>
    </lineage>
</organism>
<protein>
    <submittedName>
        <fullName evidence="1">Uncharacterized protein</fullName>
    </submittedName>
</protein>
<dbReference type="AlphaFoldDB" id="A0AAD3XQ23"/>
<sequence length="88" mass="10218">MQSLLELVLRQSSHVQQVSLMWKGSASISVVEGVEYGLMCPLSEIKLAGFLTEMKENSVPLNEFPWWELRKKRMLMVRDPYIMESEEV</sequence>
<evidence type="ECO:0000313" key="2">
    <source>
        <dbReference type="Proteomes" id="UP001279734"/>
    </source>
</evidence>
<reference evidence="1" key="1">
    <citation type="submission" date="2023-05" db="EMBL/GenBank/DDBJ databases">
        <title>Nepenthes gracilis genome sequencing.</title>
        <authorList>
            <person name="Fukushima K."/>
        </authorList>
    </citation>
    <scope>NUCLEOTIDE SEQUENCE</scope>
    <source>
        <strain evidence="1">SING2019-196</strain>
    </source>
</reference>
<proteinExistence type="predicted"/>
<evidence type="ECO:0000313" key="1">
    <source>
        <dbReference type="EMBL" id="GMH12823.1"/>
    </source>
</evidence>
<comment type="caution">
    <text evidence="1">The sequence shown here is derived from an EMBL/GenBank/DDBJ whole genome shotgun (WGS) entry which is preliminary data.</text>
</comment>